<feature type="compositionally biased region" description="Basic and acidic residues" evidence="1">
    <location>
        <begin position="162"/>
        <end position="181"/>
    </location>
</feature>
<sequence>MSLEFSAIRDGHARAIDGRIHQVSREDIADILQVVNGPENLFMQQRSIPNTARVTSGILIKGCAPEVKVSGDAPEVLRTRDGDGGRCCSEPESHGRRRRRRGSWKSWKGACLLHQRLNPMDEGEEEPWLDGQKMKKTRRRRRSGILIKGCAPEVKVSGDAPEVLRTRDGDGGRCCSEPESHGRRRRRRGVMEVLEGSMSSLHQRLNPMDEGEEEPWLDGQKMKKTRRRRRWMCG</sequence>
<feature type="region of interest" description="Disordered" evidence="1">
    <location>
        <begin position="80"/>
        <end position="101"/>
    </location>
</feature>
<protein>
    <submittedName>
        <fullName evidence="2">Uncharacterized protein</fullName>
    </submittedName>
</protein>
<evidence type="ECO:0000313" key="2">
    <source>
        <dbReference type="EMBL" id="KAG2311969.1"/>
    </source>
</evidence>
<keyword evidence="3" id="KW-1185">Reference proteome</keyword>
<feature type="region of interest" description="Disordered" evidence="1">
    <location>
        <begin position="162"/>
        <end position="234"/>
    </location>
</feature>
<feature type="compositionally biased region" description="Basic residues" evidence="1">
    <location>
        <begin position="222"/>
        <end position="234"/>
    </location>
</feature>
<gene>
    <name evidence="2" type="ORF">Bca52824_023526</name>
</gene>
<dbReference type="AlphaFoldDB" id="A0A8X7VID4"/>
<evidence type="ECO:0000313" key="3">
    <source>
        <dbReference type="Proteomes" id="UP000886595"/>
    </source>
</evidence>
<dbReference type="Proteomes" id="UP000886595">
    <property type="component" value="Unassembled WGS sequence"/>
</dbReference>
<evidence type="ECO:0000256" key="1">
    <source>
        <dbReference type="SAM" id="MobiDB-lite"/>
    </source>
</evidence>
<accession>A0A8X7VID4</accession>
<comment type="caution">
    <text evidence="2">The sequence shown here is derived from an EMBL/GenBank/DDBJ whole genome shotgun (WGS) entry which is preliminary data.</text>
</comment>
<proteinExistence type="predicted"/>
<name>A0A8X7VID4_BRACI</name>
<organism evidence="2 3">
    <name type="scientific">Brassica carinata</name>
    <name type="common">Ethiopian mustard</name>
    <name type="synonym">Abyssinian cabbage</name>
    <dbReference type="NCBI Taxonomy" id="52824"/>
    <lineage>
        <taxon>Eukaryota</taxon>
        <taxon>Viridiplantae</taxon>
        <taxon>Streptophyta</taxon>
        <taxon>Embryophyta</taxon>
        <taxon>Tracheophyta</taxon>
        <taxon>Spermatophyta</taxon>
        <taxon>Magnoliopsida</taxon>
        <taxon>eudicotyledons</taxon>
        <taxon>Gunneridae</taxon>
        <taxon>Pentapetalae</taxon>
        <taxon>rosids</taxon>
        <taxon>malvids</taxon>
        <taxon>Brassicales</taxon>
        <taxon>Brassicaceae</taxon>
        <taxon>Brassiceae</taxon>
        <taxon>Brassica</taxon>
    </lineage>
</organism>
<dbReference type="EMBL" id="JAAMPC010000005">
    <property type="protein sequence ID" value="KAG2311969.1"/>
    <property type="molecule type" value="Genomic_DNA"/>
</dbReference>
<feature type="compositionally biased region" description="Basic and acidic residues" evidence="1">
    <location>
        <begin position="80"/>
        <end position="94"/>
    </location>
</feature>
<reference evidence="2 3" key="1">
    <citation type="submission" date="2020-02" db="EMBL/GenBank/DDBJ databases">
        <authorList>
            <person name="Ma Q."/>
            <person name="Huang Y."/>
            <person name="Song X."/>
            <person name="Pei D."/>
        </authorList>
    </citation>
    <scope>NUCLEOTIDE SEQUENCE [LARGE SCALE GENOMIC DNA]</scope>
    <source>
        <strain evidence="2">Sxm20200214</strain>
        <tissue evidence="2">Leaf</tissue>
    </source>
</reference>